<dbReference type="FunFam" id="3.30.70.270:FF:000001">
    <property type="entry name" value="Diguanylate cyclase domain protein"/>
    <property type="match status" value="1"/>
</dbReference>
<feature type="transmembrane region" description="Helical" evidence="2">
    <location>
        <begin position="245"/>
        <end position="261"/>
    </location>
</feature>
<dbReference type="SMART" id="SM00267">
    <property type="entry name" value="GGDEF"/>
    <property type="match status" value="1"/>
</dbReference>
<feature type="transmembrane region" description="Helical" evidence="2">
    <location>
        <begin position="82"/>
        <end position="103"/>
    </location>
</feature>
<reference evidence="4" key="1">
    <citation type="submission" date="2021-01" db="EMBL/GenBank/DDBJ databases">
        <title>Whole genome shotgun sequence of Planobispora takensis NBRC 109077.</title>
        <authorList>
            <person name="Komaki H."/>
            <person name="Tamura T."/>
        </authorList>
    </citation>
    <scope>NUCLEOTIDE SEQUENCE</scope>
    <source>
        <strain evidence="4">NBRC 109077</strain>
    </source>
</reference>
<feature type="transmembrane region" description="Helical" evidence="2">
    <location>
        <begin position="308"/>
        <end position="332"/>
    </location>
</feature>
<dbReference type="PROSITE" id="PS50887">
    <property type="entry name" value="GGDEF"/>
    <property type="match status" value="1"/>
</dbReference>
<keyword evidence="2" id="KW-0472">Membrane</keyword>
<dbReference type="InterPro" id="IPR000160">
    <property type="entry name" value="GGDEF_dom"/>
</dbReference>
<dbReference type="PANTHER" id="PTHR45138:SF9">
    <property type="entry name" value="DIGUANYLATE CYCLASE DGCM-RELATED"/>
    <property type="match status" value="1"/>
</dbReference>
<evidence type="ECO:0000313" key="4">
    <source>
        <dbReference type="EMBL" id="GII00029.1"/>
    </source>
</evidence>
<dbReference type="Pfam" id="PF00990">
    <property type="entry name" value="GGDEF"/>
    <property type="match status" value="1"/>
</dbReference>
<feature type="domain" description="GGDEF" evidence="3">
    <location>
        <begin position="367"/>
        <end position="501"/>
    </location>
</feature>
<dbReference type="GO" id="GO:0043709">
    <property type="term" value="P:cell adhesion involved in single-species biofilm formation"/>
    <property type="evidence" value="ECO:0007669"/>
    <property type="project" value="TreeGrafter"/>
</dbReference>
<feature type="transmembrane region" description="Helical" evidence="2">
    <location>
        <begin position="181"/>
        <end position="201"/>
    </location>
</feature>
<protein>
    <recommendedName>
        <fullName evidence="3">GGDEF domain-containing protein</fullName>
    </recommendedName>
</protein>
<feature type="transmembrane region" description="Helical" evidence="2">
    <location>
        <begin position="213"/>
        <end position="233"/>
    </location>
</feature>
<dbReference type="AlphaFoldDB" id="A0A8J3SSV6"/>
<keyword evidence="2" id="KW-1133">Transmembrane helix</keyword>
<evidence type="ECO:0000259" key="3">
    <source>
        <dbReference type="PROSITE" id="PS50887"/>
    </source>
</evidence>
<dbReference type="GO" id="GO:1902201">
    <property type="term" value="P:negative regulation of bacterial-type flagellum-dependent cell motility"/>
    <property type="evidence" value="ECO:0007669"/>
    <property type="project" value="TreeGrafter"/>
</dbReference>
<name>A0A8J3SSV6_9ACTN</name>
<evidence type="ECO:0000256" key="2">
    <source>
        <dbReference type="SAM" id="Phobius"/>
    </source>
</evidence>
<keyword evidence="2" id="KW-0812">Transmembrane</keyword>
<keyword evidence="5" id="KW-1185">Reference proteome</keyword>
<dbReference type="Proteomes" id="UP000634476">
    <property type="component" value="Unassembled WGS sequence"/>
</dbReference>
<dbReference type="Gene3D" id="3.30.70.270">
    <property type="match status" value="1"/>
</dbReference>
<dbReference type="NCBIfam" id="TIGR00254">
    <property type="entry name" value="GGDEF"/>
    <property type="match status" value="1"/>
</dbReference>
<feature type="transmembrane region" description="Helical" evidence="2">
    <location>
        <begin position="55"/>
        <end position="75"/>
    </location>
</feature>
<organism evidence="4 5">
    <name type="scientific">Planobispora takensis</name>
    <dbReference type="NCBI Taxonomy" id="1367882"/>
    <lineage>
        <taxon>Bacteria</taxon>
        <taxon>Bacillati</taxon>
        <taxon>Actinomycetota</taxon>
        <taxon>Actinomycetes</taxon>
        <taxon>Streptosporangiales</taxon>
        <taxon>Streptosporangiaceae</taxon>
        <taxon>Planobispora</taxon>
    </lineage>
</organism>
<dbReference type="InterPro" id="IPR050469">
    <property type="entry name" value="Diguanylate_Cyclase"/>
</dbReference>
<feature type="transmembrane region" description="Helical" evidence="2">
    <location>
        <begin position="25"/>
        <end position="43"/>
    </location>
</feature>
<gene>
    <name evidence="4" type="ORF">Pta02_20370</name>
</gene>
<evidence type="ECO:0000256" key="1">
    <source>
        <dbReference type="SAM" id="MobiDB-lite"/>
    </source>
</evidence>
<dbReference type="InterPro" id="IPR029787">
    <property type="entry name" value="Nucleotide_cyclase"/>
</dbReference>
<sequence>MNRSLTTASSPAAGRPGVRGRRLPPAWVCCLLTGAALIALYYALPFLGASDDVQSGLYCVISGGSAAVIAAGIRWRRPRARMAWWLLAASQVMYTLGDLAYSFMPSDSGSSYPLLANIFYLLQYPFLGLALILLIRRRTPGGDVPAMIDAFVISIGAALLYWMFLIGPVMVTSSLPPADQFATLAFPVVDLLVLALSLRLVFGGGERSRSYHLLIGFLSLVLVADIGYGMQALFGEYIPGTALDLGWLSGYVLLGAAGLHPSMARMGEQVPARPADASRHRLVLLATATLMAPMVLLVRYLQDGDMELLVLAAASASLFLLVMARMSGLVAAQRRLAMTDALTGLSTRRLLEESMHGEISRSDRHGTTLGLLLIDVDHFKRVNDTFGHPAGDAVLAETARRIRAVCRDGDLAARFGGEEFAVLAPHTTAGGLALLAERIRAVVAAAPVAAGESTGVPVTASVGGAIMPLHARTADDLIRIADEALYAAKNAGRNRVLIGPLPQPPAETEPEAGAGPAAGSVQATGGPGHGPVRATGGPGRGSGHGPAGEPERFRPVA</sequence>
<feature type="transmembrane region" description="Helical" evidence="2">
    <location>
        <begin position="115"/>
        <end position="135"/>
    </location>
</feature>
<feature type="transmembrane region" description="Helical" evidence="2">
    <location>
        <begin position="282"/>
        <end position="302"/>
    </location>
</feature>
<dbReference type="GO" id="GO:0005886">
    <property type="term" value="C:plasma membrane"/>
    <property type="evidence" value="ECO:0007669"/>
    <property type="project" value="TreeGrafter"/>
</dbReference>
<dbReference type="InterPro" id="IPR043128">
    <property type="entry name" value="Rev_trsase/Diguanyl_cyclase"/>
</dbReference>
<dbReference type="GO" id="GO:0052621">
    <property type="term" value="F:diguanylate cyclase activity"/>
    <property type="evidence" value="ECO:0007669"/>
    <property type="project" value="TreeGrafter"/>
</dbReference>
<dbReference type="CDD" id="cd01949">
    <property type="entry name" value="GGDEF"/>
    <property type="match status" value="1"/>
</dbReference>
<feature type="region of interest" description="Disordered" evidence="1">
    <location>
        <begin position="496"/>
        <end position="557"/>
    </location>
</feature>
<dbReference type="PANTHER" id="PTHR45138">
    <property type="entry name" value="REGULATORY COMPONENTS OF SENSORY TRANSDUCTION SYSTEM"/>
    <property type="match status" value="1"/>
</dbReference>
<dbReference type="SUPFAM" id="SSF55073">
    <property type="entry name" value="Nucleotide cyclase"/>
    <property type="match status" value="1"/>
</dbReference>
<feature type="transmembrane region" description="Helical" evidence="2">
    <location>
        <begin position="147"/>
        <end position="169"/>
    </location>
</feature>
<feature type="compositionally biased region" description="Gly residues" evidence="1">
    <location>
        <begin position="536"/>
        <end position="546"/>
    </location>
</feature>
<comment type="caution">
    <text evidence="4">The sequence shown here is derived from an EMBL/GenBank/DDBJ whole genome shotgun (WGS) entry which is preliminary data.</text>
</comment>
<evidence type="ECO:0000313" key="5">
    <source>
        <dbReference type="Proteomes" id="UP000634476"/>
    </source>
</evidence>
<dbReference type="EMBL" id="BOOK01000013">
    <property type="protein sequence ID" value="GII00029.1"/>
    <property type="molecule type" value="Genomic_DNA"/>
</dbReference>
<proteinExistence type="predicted"/>
<accession>A0A8J3SSV6</accession>
<dbReference type="RefSeq" id="WP_203874458.1">
    <property type="nucleotide sequence ID" value="NZ_BOOK01000013.1"/>
</dbReference>